<gene>
    <name evidence="1" type="ORF">METESE_03610</name>
</gene>
<protein>
    <submittedName>
        <fullName evidence="1">Uncharacterized protein</fullName>
    </submittedName>
</protein>
<proteinExistence type="predicted"/>
<dbReference type="KEGG" id="msea:METESE_03610"/>
<name>A0AA48H3N1_9BACT</name>
<dbReference type="AlphaFoldDB" id="A0AA48H3N1"/>
<sequence>MGAGDVLPLLETGPGAELEVGESLHLARLRRAFGLFLTFLNQFSERRLGEVRSAMGLVLQHSLAELADLAAAAHRDMLDRNREPEWVVNLLDLVASLRTMATSLGSGEDDQLKEHWTAFLMEQRDPVRALFAELARDEAGKALVARLNTQMKALNRALQTGQGNPLSAIRNLEALLGGALPESTRLRAEPLLLIQHVIASLRITLFRPLDRGVHWPAVEQIRGSLQWLWNHLGWSLPRVEERLLERNLPSDVRALLKKLREGHPPSFRIVARALVSHLALLSLVERAEPAANASIPQRYASVPTFYVIESELGRLAERVFHPRVADGLPAGSEEALLLGAFLRQAVLSLLQDQATIRGLLLQTLTHEDVDQLAATLDNLRALLLSHQRQLMGDLVGLFSPELRAKLFPDSPSLTEEGDRLRQRLHRLWQYMDPALSQIRLHLELRNWPRLALALAQAQAQVAGFRRSPEFLLIRSVDRVEFERLSSQFARNLDDPPDLEPALEEAADGLGEILRFLDQFLLRINARVPLIRLDLNTSREAQRMGVSLREARGDTPERTRLAHRLIQTTKPLGVRDPQALNLLKRWVRAERSGREVRTQLDALLSHLDRLSTRLEAALS</sequence>
<reference evidence="1" key="1">
    <citation type="journal article" date="2023" name="Int. J. Syst. Evol. Microbiol.">
        <title>Mesoterricola silvestris gen. nov., sp. nov., Mesoterricola sediminis sp. nov., Geothrix oryzae sp. nov., Geothrix edaphica sp. nov., Geothrix rubra sp. nov., and Geothrix limicola sp. nov., six novel members of Acidobacteriota isolated from soils.</title>
        <authorList>
            <person name="Itoh H."/>
            <person name="Sugisawa Y."/>
            <person name="Mise K."/>
            <person name="Xu Z."/>
            <person name="Kuniyasu M."/>
            <person name="Ushijima N."/>
            <person name="Kawano K."/>
            <person name="Kobayashi E."/>
            <person name="Shiratori Y."/>
            <person name="Masuda Y."/>
            <person name="Senoo K."/>
        </authorList>
    </citation>
    <scope>NUCLEOTIDE SEQUENCE</scope>
    <source>
        <strain evidence="1">W786</strain>
    </source>
</reference>
<evidence type="ECO:0000313" key="1">
    <source>
        <dbReference type="EMBL" id="BDU75403.1"/>
    </source>
</evidence>
<evidence type="ECO:0000313" key="2">
    <source>
        <dbReference type="Proteomes" id="UP001228113"/>
    </source>
</evidence>
<organism evidence="1 2">
    <name type="scientific">Mesoterricola sediminis</name>
    <dbReference type="NCBI Taxonomy" id="2927980"/>
    <lineage>
        <taxon>Bacteria</taxon>
        <taxon>Pseudomonadati</taxon>
        <taxon>Acidobacteriota</taxon>
        <taxon>Holophagae</taxon>
        <taxon>Holophagales</taxon>
        <taxon>Holophagaceae</taxon>
        <taxon>Mesoterricola</taxon>
    </lineage>
</organism>
<dbReference type="Proteomes" id="UP001228113">
    <property type="component" value="Chromosome"/>
</dbReference>
<dbReference type="EMBL" id="AP027081">
    <property type="protein sequence ID" value="BDU75403.1"/>
    <property type="molecule type" value="Genomic_DNA"/>
</dbReference>
<accession>A0AA48H3N1</accession>
<keyword evidence="2" id="KW-1185">Reference proteome</keyword>